<organism evidence="2 3">
    <name type="scientific">Thiohalorhabdus methylotrophus</name>
    <dbReference type="NCBI Taxonomy" id="3242694"/>
    <lineage>
        <taxon>Bacteria</taxon>
        <taxon>Pseudomonadati</taxon>
        <taxon>Pseudomonadota</taxon>
        <taxon>Gammaproteobacteria</taxon>
        <taxon>Thiohalorhabdales</taxon>
        <taxon>Thiohalorhabdaceae</taxon>
        <taxon>Thiohalorhabdus</taxon>
    </lineage>
</organism>
<name>A0ABV4TRX4_9GAMM</name>
<accession>A0ABV4TRX4</accession>
<dbReference type="Proteomes" id="UP001575181">
    <property type="component" value="Unassembled WGS sequence"/>
</dbReference>
<dbReference type="SUPFAM" id="SSF58104">
    <property type="entry name" value="Methyl-accepting chemotaxis protein (MCP) signaling domain"/>
    <property type="match status" value="1"/>
</dbReference>
<proteinExistence type="predicted"/>
<evidence type="ECO:0000313" key="2">
    <source>
        <dbReference type="EMBL" id="MFA9460082.1"/>
    </source>
</evidence>
<dbReference type="Gene3D" id="6.10.250.3200">
    <property type="match status" value="1"/>
</dbReference>
<protein>
    <recommendedName>
        <fullName evidence="4">Methyl-accepting transducer domain-containing protein</fullName>
    </recommendedName>
</protein>
<sequence length="232" mass="25651">MRQQAMDLGPRAAPAGSGLEGTVNRPSRQQDHHHNYYVASARAGARLMGILRHIKEMYVVVINSQLVVSRAGEEASGFRAISERLNDLAREAGEEIRGVNREAEAIARRAVRLFQAEVAHRRFAQARERAVAAGEAHNLDKAFATHNERLGGARQQALTALDRLERHLDGIEAFLDSANYLAVNARVEAAKTASFRSQFDSVANHIQDSLSHIRSVMEEVRADVADLQAIRE</sequence>
<dbReference type="RefSeq" id="WP_373654871.1">
    <property type="nucleotide sequence ID" value="NZ_JBGUAW010000003.1"/>
</dbReference>
<gene>
    <name evidence="2" type="ORF">ACERLL_04520</name>
</gene>
<reference evidence="2 3" key="1">
    <citation type="submission" date="2024-08" db="EMBL/GenBank/DDBJ databases">
        <title>Whole-genome sequencing of halo(alkali)philic microorganisms from hypersaline lakes.</title>
        <authorList>
            <person name="Sorokin D.Y."/>
            <person name="Merkel A.Y."/>
            <person name="Messina E."/>
            <person name="Yakimov M."/>
        </authorList>
    </citation>
    <scope>NUCLEOTIDE SEQUENCE [LARGE SCALE GENOMIC DNA]</scope>
    <source>
        <strain evidence="2 3">Cl-TMA</strain>
    </source>
</reference>
<evidence type="ECO:0000313" key="3">
    <source>
        <dbReference type="Proteomes" id="UP001575181"/>
    </source>
</evidence>
<keyword evidence="3" id="KW-1185">Reference proteome</keyword>
<dbReference type="EMBL" id="JBGUAW010000003">
    <property type="protein sequence ID" value="MFA9460082.1"/>
    <property type="molecule type" value="Genomic_DNA"/>
</dbReference>
<evidence type="ECO:0000256" key="1">
    <source>
        <dbReference type="SAM" id="MobiDB-lite"/>
    </source>
</evidence>
<evidence type="ECO:0008006" key="4">
    <source>
        <dbReference type="Google" id="ProtNLM"/>
    </source>
</evidence>
<feature type="region of interest" description="Disordered" evidence="1">
    <location>
        <begin position="1"/>
        <end position="31"/>
    </location>
</feature>
<comment type="caution">
    <text evidence="2">The sequence shown here is derived from an EMBL/GenBank/DDBJ whole genome shotgun (WGS) entry which is preliminary data.</text>
</comment>